<dbReference type="Proteomes" id="UP000600139">
    <property type="component" value="Unassembled WGS sequence"/>
</dbReference>
<dbReference type="InterPro" id="IPR039421">
    <property type="entry name" value="Type_1_exporter"/>
</dbReference>
<organism evidence="12 13">
    <name type="scientific">Luteolibacter yonseiensis</name>
    <dbReference type="NCBI Taxonomy" id="1144680"/>
    <lineage>
        <taxon>Bacteria</taxon>
        <taxon>Pseudomonadati</taxon>
        <taxon>Verrucomicrobiota</taxon>
        <taxon>Verrucomicrobiia</taxon>
        <taxon>Verrucomicrobiales</taxon>
        <taxon>Verrucomicrobiaceae</taxon>
        <taxon>Luteolibacter</taxon>
    </lineage>
</organism>
<keyword evidence="13" id="KW-1185">Reference proteome</keyword>
<keyword evidence="7 9" id="KW-1133">Transmembrane helix</keyword>
<keyword evidence="3" id="KW-1003">Cell membrane</keyword>
<feature type="transmembrane region" description="Helical" evidence="9">
    <location>
        <begin position="56"/>
        <end position="73"/>
    </location>
</feature>
<dbReference type="PROSITE" id="PS50893">
    <property type="entry name" value="ABC_TRANSPORTER_2"/>
    <property type="match status" value="1"/>
</dbReference>
<feature type="transmembrane region" description="Helical" evidence="9">
    <location>
        <begin position="161"/>
        <end position="179"/>
    </location>
</feature>
<dbReference type="PANTHER" id="PTHR43394">
    <property type="entry name" value="ATP-DEPENDENT PERMEASE MDL1, MITOCHONDRIAL"/>
    <property type="match status" value="1"/>
</dbReference>
<proteinExistence type="predicted"/>
<feature type="domain" description="ABC transporter" evidence="10">
    <location>
        <begin position="336"/>
        <end position="569"/>
    </location>
</feature>
<evidence type="ECO:0000313" key="12">
    <source>
        <dbReference type="EMBL" id="MBK1814440.1"/>
    </source>
</evidence>
<dbReference type="CDD" id="cd18778">
    <property type="entry name" value="ABC_6TM_exporter_like"/>
    <property type="match status" value="1"/>
</dbReference>
<evidence type="ECO:0000256" key="9">
    <source>
        <dbReference type="SAM" id="Phobius"/>
    </source>
</evidence>
<dbReference type="GO" id="GO:0005886">
    <property type="term" value="C:plasma membrane"/>
    <property type="evidence" value="ECO:0007669"/>
    <property type="project" value="UniProtKB-SubCell"/>
</dbReference>
<dbReference type="SUPFAM" id="SSF52540">
    <property type="entry name" value="P-loop containing nucleoside triphosphate hydrolases"/>
    <property type="match status" value="1"/>
</dbReference>
<evidence type="ECO:0000256" key="5">
    <source>
        <dbReference type="ARBA" id="ARBA00022741"/>
    </source>
</evidence>
<sequence>MKSILRVFSYLRHYPGLATAQLMCAVGMTLAVFVFPNATGYVIDKIIPNPARHNEFSFWIFVAMLGFFTKEGLNSLRIFINNTFEQKVIYDIRSDLYEKIQRLPLQWFDTRRTGDVMTRVVEDVTNMERVIIDGVEQGLIASLQVLGIGIFLFYLNPTVAAWATLPVPLLAVGAWIYSTKGRDRYRNQRDAASDLNALLHDNISGVRQIKAYAAESVEHVRFNRFSDLLRIASLRMMKWWAIYSPSMSLLRMSGYVLVLAFGGAAAMEGKLSMGDFTKFLLFLSLFYEPIDRLNSLNQMLLSGRAAADRVFEILDSTEELNATEGARLPTRITGHVRFSNVSFSYQEQPTLHSVTLEARPGQTIALVGSTGAGKTTVLSLLARFYEATDGEITIDGVNTATLAKPSLREQLAYVTQEPFLFNGTVRENLLLAMRHATDTDLWQALEAAHADKFVRNLPELLDTNVGERGVKLSGGEKQRLSIARALLKNAPILLLDEATASVDSETERQIQDALDRLMENRTAFVIAHRLSTIQNADRIYVLEKGHVIEQGTHASLLSQGGKYAELCRKSFLAPEDDNR</sequence>
<keyword evidence="5" id="KW-0547">Nucleotide-binding</keyword>
<evidence type="ECO:0000259" key="11">
    <source>
        <dbReference type="PROSITE" id="PS50929"/>
    </source>
</evidence>
<dbReference type="InterPro" id="IPR027417">
    <property type="entry name" value="P-loop_NTPase"/>
</dbReference>
<evidence type="ECO:0000259" key="10">
    <source>
        <dbReference type="PROSITE" id="PS50893"/>
    </source>
</evidence>
<keyword evidence="8 9" id="KW-0472">Membrane</keyword>
<reference evidence="12" key="1">
    <citation type="submission" date="2021-01" db="EMBL/GenBank/DDBJ databases">
        <title>Modified the classification status of verrucomicrobia.</title>
        <authorList>
            <person name="Feng X."/>
        </authorList>
    </citation>
    <scope>NUCLEOTIDE SEQUENCE</scope>
    <source>
        <strain evidence="12">JCM 18052</strain>
    </source>
</reference>
<dbReference type="Gene3D" id="1.20.1560.10">
    <property type="entry name" value="ABC transporter type 1, transmembrane domain"/>
    <property type="match status" value="1"/>
</dbReference>
<dbReference type="InterPro" id="IPR011527">
    <property type="entry name" value="ABC1_TM_dom"/>
</dbReference>
<dbReference type="InterPro" id="IPR017871">
    <property type="entry name" value="ABC_transporter-like_CS"/>
</dbReference>
<dbReference type="SUPFAM" id="SSF90123">
    <property type="entry name" value="ABC transporter transmembrane region"/>
    <property type="match status" value="1"/>
</dbReference>
<keyword evidence="4 9" id="KW-0812">Transmembrane</keyword>
<dbReference type="GO" id="GO:0016887">
    <property type="term" value="F:ATP hydrolysis activity"/>
    <property type="evidence" value="ECO:0007669"/>
    <property type="project" value="InterPro"/>
</dbReference>
<dbReference type="SMART" id="SM00382">
    <property type="entry name" value="AAA"/>
    <property type="match status" value="1"/>
</dbReference>
<evidence type="ECO:0000256" key="1">
    <source>
        <dbReference type="ARBA" id="ARBA00004651"/>
    </source>
</evidence>
<evidence type="ECO:0000256" key="6">
    <source>
        <dbReference type="ARBA" id="ARBA00022840"/>
    </source>
</evidence>
<dbReference type="InterPro" id="IPR003593">
    <property type="entry name" value="AAA+_ATPase"/>
</dbReference>
<evidence type="ECO:0000313" key="13">
    <source>
        <dbReference type="Proteomes" id="UP000600139"/>
    </source>
</evidence>
<feature type="transmembrane region" description="Helical" evidence="9">
    <location>
        <begin position="240"/>
        <end position="265"/>
    </location>
</feature>
<name>A0A934R2R9_9BACT</name>
<dbReference type="InterPro" id="IPR003439">
    <property type="entry name" value="ABC_transporter-like_ATP-bd"/>
</dbReference>
<feature type="transmembrane region" description="Helical" evidence="9">
    <location>
        <begin position="12"/>
        <end position="36"/>
    </location>
</feature>
<dbReference type="AlphaFoldDB" id="A0A934R2R9"/>
<dbReference type="RefSeq" id="WP_200349406.1">
    <property type="nucleotide sequence ID" value="NZ_BAABHZ010000010.1"/>
</dbReference>
<evidence type="ECO:0000256" key="3">
    <source>
        <dbReference type="ARBA" id="ARBA00022475"/>
    </source>
</evidence>
<dbReference type="EMBL" id="JAENIK010000004">
    <property type="protein sequence ID" value="MBK1814440.1"/>
    <property type="molecule type" value="Genomic_DNA"/>
</dbReference>
<dbReference type="GO" id="GO:0015421">
    <property type="term" value="F:ABC-type oligopeptide transporter activity"/>
    <property type="evidence" value="ECO:0007669"/>
    <property type="project" value="TreeGrafter"/>
</dbReference>
<dbReference type="Gene3D" id="3.40.50.300">
    <property type="entry name" value="P-loop containing nucleotide triphosphate hydrolases"/>
    <property type="match status" value="1"/>
</dbReference>
<keyword evidence="2" id="KW-0813">Transport</keyword>
<comment type="subcellular location">
    <subcellularLocation>
        <location evidence="1">Cell membrane</location>
        <topology evidence="1">Multi-pass membrane protein</topology>
    </subcellularLocation>
</comment>
<dbReference type="PROSITE" id="PS00211">
    <property type="entry name" value="ABC_TRANSPORTER_1"/>
    <property type="match status" value="1"/>
</dbReference>
<comment type="caution">
    <text evidence="12">The sequence shown here is derived from an EMBL/GenBank/DDBJ whole genome shotgun (WGS) entry which is preliminary data.</text>
</comment>
<dbReference type="Pfam" id="PF00005">
    <property type="entry name" value="ABC_tran"/>
    <property type="match status" value="1"/>
</dbReference>
<gene>
    <name evidence="12" type="ORF">JIN84_02370</name>
</gene>
<dbReference type="PROSITE" id="PS50929">
    <property type="entry name" value="ABC_TM1F"/>
    <property type="match status" value="1"/>
</dbReference>
<evidence type="ECO:0000256" key="2">
    <source>
        <dbReference type="ARBA" id="ARBA00022448"/>
    </source>
</evidence>
<evidence type="ECO:0000256" key="8">
    <source>
        <dbReference type="ARBA" id="ARBA00023136"/>
    </source>
</evidence>
<feature type="transmembrane region" description="Helical" evidence="9">
    <location>
        <begin position="138"/>
        <end position="155"/>
    </location>
</feature>
<feature type="domain" description="ABC transmembrane type-1" evidence="11">
    <location>
        <begin position="24"/>
        <end position="302"/>
    </location>
</feature>
<evidence type="ECO:0000256" key="4">
    <source>
        <dbReference type="ARBA" id="ARBA00022692"/>
    </source>
</evidence>
<keyword evidence="6 12" id="KW-0067">ATP-binding</keyword>
<dbReference type="Pfam" id="PF00664">
    <property type="entry name" value="ABC_membrane"/>
    <property type="match status" value="1"/>
</dbReference>
<dbReference type="FunFam" id="3.40.50.300:FF:000221">
    <property type="entry name" value="Multidrug ABC transporter ATP-binding protein"/>
    <property type="match status" value="1"/>
</dbReference>
<dbReference type="GO" id="GO:0005524">
    <property type="term" value="F:ATP binding"/>
    <property type="evidence" value="ECO:0007669"/>
    <property type="project" value="UniProtKB-KW"/>
</dbReference>
<dbReference type="InterPro" id="IPR036640">
    <property type="entry name" value="ABC1_TM_sf"/>
</dbReference>
<evidence type="ECO:0000256" key="7">
    <source>
        <dbReference type="ARBA" id="ARBA00022989"/>
    </source>
</evidence>
<accession>A0A934R2R9</accession>
<dbReference type="PANTHER" id="PTHR43394:SF1">
    <property type="entry name" value="ATP-BINDING CASSETTE SUB-FAMILY B MEMBER 10, MITOCHONDRIAL"/>
    <property type="match status" value="1"/>
</dbReference>
<protein>
    <submittedName>
        <fullName evidence="12">ABC transporter ATP-binding protein</fullName>
    </submittedName>
</protein>